<accession>N2A5E0</accession>
<dbReference type="AlphaFoldDB" id="N2A5E0"/>
<dbReference type="EMBL" id="AQFT01000160">
    <property type="protein sequence ID" value="EMZ19594.1"/>
    <property type="molecule type" value="Genomic_DNA"/>
</dbReference>
<evidence type="ECO:0000313" key="2">
    <source>
        <dbReference type="EMBL" id="EMZ19594.1"/>
    </source>
</evidence>
<evidence type="ECO:0000313" key="3">
    <source>
        <dbReference type="Proteomes" id="UP000012589"/>
    </source>
</evidence>
<dbReference type="Proteomes" id="UP000012589">
    <property type="component" value="Unassembled WGS sequence"/>
</dbReference>
<dbReference type="PATRIC" id="fig|1235802.3.peg.5719"/>
<dbReference type="STRING" id="1235802.C823_05419"/>
<dbReference type="HOGENOM" id="CLU_056343_1_0_9"/>
<dbReference type="InterPro" id="IPR038721">
    <property type="entry name" value="IS701-like_DDE_dom"/>
</dbReference>
<dbReference type="Pfam" id="PF13546">
    <property type="entry name" value="DDE_5"/>
    <property type="match status" value="1"/>
</dbReference>
<gene>
    <name evidence="2" type="ORF">C823_05419</name>
</gene>
<reference evidence="2 3" key="1">
    <citation type="journal article" date="2014" name="Genome Announc.">
        <title>Draft genome sequences of the altered schaedler flora, a defined bacterial community from gnotobiotic mice.</title>
        <authorList>
            <person name="Wannemuehler M.J."/>
            <person name="Overstreet A.M."/>
            <person name="Ward D.V."/>
            <person name="Phillips G.J."/>
        </authorList>
    </citation>
    <scope>NUCLEOTIDE SEQUENCE [LARGE SCALE GENOMIC DNA]</scope>
    <source>
        <strain evidence="2 3">ASF492</strain>
    </source>
</reference>
<proteinExistence type="predicted"/>
<dbReference type="eggNOG" id="COG3385">
    <property type="taxonomic scope" value="Bacteria"/>
</dbReference>
<dbReference type="SUPFAM" id="SSF53098">
    <property type="entry name" value="Ribonuclease H-like"/>
    <property type="match status" value="1"/>
</dbReference>
<dbReference type="InterPro" id="IPR012337">
    <property type="entry name" value="RNaseH-like_sf"/>
</dbReference>
<feature type="domain" description="Transposase IS701-like DDE" evidence="1">
    <location>
        <begin position="61"/>
        <end position="248"/>
    </location>
</feature>
<protein>
    <recommendedName>
        <fullName evidence="1">Transposase IS701-like DDE domain-containing protein</fullName>
    </recommendedName>
</protein>
<comment type="caution">
    <text evidence="2">The sequence shown here is derived from an EMBL/GenBank/DDBJ whole genome shotgun (WGS) entry which is preliminary data.</text>
</comment>
<name>N2A5E0_9FIRM</name>
<evidence type="ECO:0000259" key="1">
    <source>
        <dbReference type="Pfam" id="PF13546"/>
    </source>
</evidence>
<sequence length="446" mass="50887">MKNSVLDRLKSYFDEYFSDATKPTARNLFLIIVSILALDIFRSVRFAHRHVLAKLSDTSLNAYYYALKTDRLDHESWRNVTLSKALKAVPVHLAAQPLFLSIDDTMVEKEGDKFELRSRLFDHAAHNGSNYLDGHCMVSILLSFPVLADGSIRYLSVPLGYQLWDKKQTKLEIAAEMVRHAVDAIGPDRQVFLLCDSWYPKGCVAGLVDEYNNLDIICNARIDTVMYGFPPGRTGKRGRPRKYGERLSPEDFELESPKTGDWKVGVRPVLTRLWGERVVYAIVTLPKSGNGSRRLFFSTKDPESIILDYSKCEDDTIRGYGEDNKKFLPLACYSPRWNIEVSYYESKTFWSLEEYRVRSREGIERLVNLECIAYSAMTLLPYSDGSFSCYQSASAQETRFGIGQEIQASIIFSSFVESLETVKKAQSFIKIIEGYVLSGFKKIKKL</sequence>
<organism evidence="2 3">
    <name type="scientific">Eubacterium plexicaudatum ASF492</name>
    <dbReference type="NCBI Taxonomy" id="1235802"/>
    <lineage>
        <taxon>Bacteria</taxon>
        <taxon>Bacillati</taxon>
        <taxon>Bacillota</taxon>
        <taxon>Clostridia</taxon>
        <taxon>Eubacteriales</taxon>
        <taxon>Eubacteriaceae</taxon>
        <taxon>Eubacterium</taxon>
    </lineage>
</organism>
<keyword evidence="3" id="KW-1185">Reference proteome</keyword>